<evidence type="ECO:0000259" key="1">
    <source>
        <dbReference type="Pfam" id="PF01844"/>
    </source>
</evidence>
<dbReference type="EMBL" id="JAXAVV010000005">
    <property type="protein sequence ID" value="MDX8050414.1"/>
    <property type="molecule type" value="Genomic_DNA"/>
</dbReference>
<dbReference type="CDD" id="cd00085">
    <property type="entry name" value="HNHc"/>
    <property type="match status" value="1"/>
</dbReference>
<comment type="caution">
    <text evidence="2">The sequence shown here is derived from an EMBL/GenBank/DDBJ whole genome shotgun (WGS) entry which is preliminary data.</text>
</comment>
<dbReference type="Pfam" id="PF01844">
    <property type="entry name" value="HNH"/>
    <property type="match status" value="1"/>
</dbReference>
<reference evidence="2 3" key="2">
    <citation type="submission" date="2023-11" db="EMBL/GenBank/DDBJ databases">
        <authorList>
            <person name="Lara A.C."/>
            <person name="Chronakova A."/>
        </authorList>
    </citation>
    <scope>NUCLEOTIDE SEQUENCE [LARGE SCALE GENOMIC DNA]</scope>
    <source>
        <strain evidence="2 3">BCCO 10_0798</strain>
    </source>
</reference>
<keyword evidence="2" id="KW-0540">Nuclease</keyword>
<accession>A0ABU4TQU6</accession>
<dbReference type="CDD" id="cd02019">
    <property type="entry name" value="NK"/>
    <property type="match status" value="1"/>
</dbReference>
<dbReference type="InterPro" id="IPR003615">
    <property type="entry name" value="HNH_nuc"/>
</dbReference>
<dbReference type="Proteomes" id="UP001271792">
    <property type="component" value="Unassembled WGS sequence"/>
</dbReference>
<dbReference type="RefSeq" id="WP_319984387.1">
    <property type="nucleotide sequence ID" value="NZ_JAXAVV010000005.1"/>
</dbReference>
<evidence type="ECO:0000313" key="2">
    <source>
        <dbReference type="EMBL" id="MDX8050414.1"/>
    </source>
</evidence>
<keyword evidence="2" id="KW-0255">Endonuclease</keyword>
<name>A0ABU4TQU6_9PSEU</name>
<feature type="domain" description="HNH" evidence="1">
    <location>
        <begin position="198"/>
        <end position="232"/>
    </location>
</feature>
<gene>
    <name evidence="2" type="ORF">SK571_13565</name>
</gene>
<keyword evidence="2" id="KW-0378">Hydrolase</keyword>
<organism evidence="2 3">
    <name type="scientific">Lentzea kristufekii</name>
    <dbReference type="NCBI Taxonomy" id="3095430"/>
    <lineage>
        <taxon>Bacteria</taxon>
        <taxon>Bacillati</taxon>
        <taxon>Actinomycetota</taxon>
        <taxon>Actinomycetes</taxon>
        <taxon>Pseudonocardiales</taxon>
        <taxon>Pseudonocardiaceae</taxon>
        <taxon>Lentzea</taxon>
    </lineage>
</organism>
<dbReference type="GO" id="GO:0004519">
    <property type="term" value="F:endonuclease activity"/>
    <property type="evidence" value="ECO:0007669"/>
    <property type="project" value="UniProtKB-KW"/>
</dbReference>
<dbReference type="InterPro" id="IPR027417">
    <property type="entry name" value="P-loop_NTPase"/>
</dbReference>
<dbReference type="SUPFAM" id="SSF52540">
    <property type="entry name" value="P-loop containing nucleoside triphosphate hydrolases"/>
    <property type="match status" value="1"/>
</dbReference>
<keyword evidence="3" id="KW-1185">Reference proteome</keyword>
<proteinExistence type="predicted"/>
<reference evidence="2 3" key="1">
    <citation type="submission" date="2023-11" db="EMBL/GenBank/DDBJ databases">
        <title>Lentzea sokolovensis, sp. nov., Lentzea kristufkii, sp. nov., and Lentzea miocenensis, sp. nov., rare actinobacteria from Sokolov Coal Basin, Miocene lacustrine sediment, Czech Republic.</title>
        <authorList>
            <person name="Lara A."/>
            <person name="Kotroba L."/>
            <person name="Nouioui I."/>
            <person name="Neumann-Schaal M."/>
            <person name="Mast Y."/>
            <person name="Chronakova A."/>
        </authorList>
    </citation>
    <scope>NUCLEOTIDE SEQUENCE [LARGE SCALE GENOMIC DNA]</scope>
    <source>
        <strain evidence="2 3">BCCO 10_0798</strain>
    </source>
</reference>
<dbReference type="Gene3D" id="3.40.50.300">
    <property type="entry name" value="P-loop containing nucleotide triphosphate hydrolases"/>
    <property type="match status" value="1"/>
</dbReference>
<dbReference type="Pfam" id="PF13671">
    <property type="entry name" value="AAA_33"/>
    <property type="match status" value="1"/>
</dbReference>
<evidence type="ECO:0000313" key="3">
    <source>
        <dbReference type="Proteomes" id="UP001271792"/>
    </source>
</evidence>
<sequence>MPPAIILIAGPPCSGKSTYALKHARGGDVVLDRDVIAQQLGSGLAHMHLARIARQAEQHLQARLDELRRSTRDGTVYVVRSLPGAHARHDWVARYNARLVLLDPGLDECLRRAHRDGRPRGTVSAIRQWYERNTAGSRHCMDCGGPATSVRCGSCCDRLRSGRPWRRVQEQVWREETHCWICSAWVDQHLPAGHAWSRTVDHRHALRDGGPPLDRDNCRLAHRRCNTSRTNQARAQGAAKPKRMVIAVDPRTI</sequence>
<dbReference type="InterPro" id="IPR002711">
    <property type="entry name" value="HNH"/>
</dbReference>
<protein>
    <submittedName>
        <fullName evidence="2">HNH endonuclease</fullName>
    </submittedName>
</protein>